<protein>
    <recommendedName>
        <fullName evidence="2">Phytase-like domain-containing protein</fullName>
    </recommendedName>
</protein>
<accession>A0A0F8XNC4</accession>
<feature type="domain" description="Phytase-like" evidence="2">
    <location>
        <begin position="506"/>
        <end position="802"/>
    </location>
</feature>
<feature type="region of interest" description="Disordered" evidence="1">
    <location>
        <begin position="663"/>
        <end position="693"/>
    </location>
</feature>
<dbReference type="Pfam" id="PF13449">
    <property type="entry name" value="Phytase-like"/>
    <property type="match status" value="1"/>
</dbReference>
<dbReference type="OrthoDB" id="425936at2759"/>
<dbReference type="SUPFAM" id="SSF63825">
    <property type="entry name" value="YWTD domain"/>
    <property type="match status" value="1"/>
</dbReference>
<dbReference type="PANTHER" id="PTHR37957">
    <property type="entry name" value="BLR7070 PROTEIN"/>
    <property type="match status" value="1"/>
</dbReference>
<feature type="compositionally biased region" description="Basic and acidic residues" evidence="1">
    <location>
        <begin position="65"/>
        <end position="98"/>
    </location>
</feature>
<dbReference type="Proteomes" id="UP000034947">
    <property type="component" value="Unassembled WGS sequence"/>
</dbReference>
<evidence type="ECO:0000313" key="3">
    <source>
        <dbReference type="EMBL" id="KKK25017.1"/>
    </source>
</evidence>
<dbReference type="EMBL" id="JYKN01000270">
    <property type="protein sequence ID" value="KKK25017.1"/>
    <property type="molecule type" value="Genomic_DNA"/>
</dbReference>
<evidence type="ECO:0000259" key="2">
    <source>
        <dbReference type="Pfam" id="PF13449"/>
    </source>
</evidence>
<reference evidence="3 4" key="1">
    <citation type="submission" date="2015-02" db="EMBL/GenBank/DDBJ databases">
        <title>Draft Genome Sequences of Two Closely-Related Aflatoxigenic Aspergillus Species Obtained from the Cote d'Ivoire.</title>
        <authorList>
            <person name="Moore G.G."/>
            <person name="Beltz S.B."/>
            <person name="Mack B.M."/>
        </authorList>
    </citation>
    <scope>NUCLEOTIDE SEQUENCE [LARGE SCALE GENOMIC DNA]</scope>
    <source>
        <strain evidence="3 4">SRRC1432</strain>
    </source>
</reference>
<comment type="caution">
    <text evidence="3">The sequence shown here is derived from an EMBL/GenBank/DDBJ whole genome shotgun (WGS) entry which is preliminary data.</text>
</comment>
<evidence type="ECO:0000256" key="1">
    <source>
        <dbReference type="SAM" id="MobiDB-lite"/>
    </source>
</evidence>
<proteinExistence type="predicted"/>
<feature type="compositionally biased region" description="Basic residues" evidence="1">
    <location>
        <begin position="1"/>
        <end position="12"/>
    </location>
</feature>
<sequence length="949" mass="103962">MATRTSTRHAAQKAKEAMAASPDIKRRGSVSAKRKGSTDRGPQPKREKKEVVDEKEPVQETQVETAEKQVTKTEVEPTEEPEVKPEKQPETKPEEVPESKAAAPALDGIAAGIGTSKEREDVAPSNILEKGIIYFFYRPRVNVQEPTSFQDVARSFVVLRPTPLGAALDHDQGPLDTGAKCRLLMVPKKRFPTSGREREMGFVAKAGKSMKELQESFLAGETYETATRGTREIPEARPYAEGVYAITSTKRATHIVYVLTLPEKLGDVQEDFGLAERGSWLIQSKSPKFPGPPFARLPKDPEYPEGMLERFRDLRWIPMEPELIDYPNAQFLMIGSTSGGLAKVALAEPGETRPEEEEPQEEVIKMEEENEDRIETLGGDHAIYEDLGIHAQKYPKLTTTWDASNQGSDSSCSRTTMKWSLLLPALPLTTVAAGIASSSCPSNENSKVVNQTTCAGTTYAYTGLEGYGYVASNARDKYGDTLAGLGSSAALEKGSWRKTGPNSYSGIFYCLPDRGWNTNGTLNFQPRVHKFQITLQLATHATAKNPSKPNVHLKYLDTTLLTGPDGQPLTGLDPDATGYASYKGFPPLPAATYTGNGFGGPGRGGKRVSLDTEGLVIDHQGYFWISDEYGPYVYKFNKAGKMVLALQPPEAYLPRRNGTLSFSAASPPLYAPDQLPSPEDPETGRNNNQGFEGLALSPDGTTLSVMIQSALNQEGGPKKKNRQPARILQYDIASGSTPRYTHEYAVTLPKYRDYRQTDASASNAYIVASQSEILHLPTGDFLVLARDSGFGHGQDHSLSVYRHADVFAITSNTTDLRGAQYDAAAGSSIASKKGKLDAAIVPAEYCAFLDFNVESQLARFGLHNGGAQDSALLNEKWESFVLVPVDPSKGDTHPHPNKGTKEKTEYFLFTFSDNDFVTQNGYMNFGRLPYADESGYELDSQVLVFRVEF</sequence>
<organism evidence="3 4">
    <name type="scientific">Aspergillus ochraceoroseus</name>
    <dbReference type="NCBI Taxonomy" id="138278"/>
    <lineage>
        <taxon>Eukaryota</taxon>
        <taxon>Fungi</taxon>
        <taxon>Dikarya</taxon>
        <taxon>Ascomycota</taxon>
        <taxon>Pezizomycotina</taxon>
        <taxon>Eurotiomycetes</taxon>
        <taxon>Eurotiomycetidae</taxon>
        <taxon>Eurotiales</taxon>
        <taxon>Aspergillaceae</taxon>
        <taxon>Aspergillus</taxon>
        <taxon>Aspergillus subgen. Nidulantes</taxon>
    </lineage>
</organism>
<feature type="region of interest" description="Disordered" evidence="1">
    <location>
        <begin position="1"/>
        <end position="100"/>
    </location>
</feature>
<name>A0A0F8XNC4_9EURO</name>
<evidence type="ECO:0000313" key="4">
    <source>
        <dbReference type="Proteomes" id="UP000034947"/>
    </source>
</evidence>
<dbReference type="AlphaFoldDB" id="A0A0F8XNC4"/>
<feature type="compositionally biased region" description="Basic and acidic residues" evidence="1">
    <location>
        <begin position="36"/>
        <end position="58"/>
    </location>
</feature>
<dbReference type="PANTHER" id="PTHR37957:SF1">
    <property type="entry name" value="PHYTASE-LIKE DOMAIN-CONTAINING PROTEIN"/>
    <property type="match status" value="1"/>
</dbReference>
<dbReference type="VEuPathDB" id="FungiDB:P175DRAFT_0512222"/>
<keyword evidence="4" id="KW-1185">Reference proteome</keyword>
<dbReference type="InterPro" id="IPR027372">
    <property type="entry name" value="Phytase-like_dom"/>
</dbReference>
<gene>
    <name evidence="3" type="ORF">AOCH_000626</name>
</gene>